<keyword evidence="6 8" id="KW-1133">Transmembrane helix</keyword>
<feature type="transmembrane region" description="Helical" evidence="8">
    <location>
        <begin position="279"/>
        <end position="304"/>
    </location>
</feature>
<feature type="transmembrane region" description="Helical" evidence="8">
    <location>
        <begin position="139"/>
        <end position="157"/>
    </location>
</feature>
<evidence type="ECO:0000256" key="1">
    <source>
        <dbReference type="ARBA" id="ARBA00004429"/>
    </source>
</evidence>
<keyword evidence="4" id="KW-0997">Cell inner membrane</keyword>
<dbReference type="Pfam" id="PF03222">
    <property type="entry name" value="Trp_Tyr_perm"/>
    <property type="match status" value="1"/>
</dbReference>
<feature type="transmembrane region" description="Helical" evidence="8">
    <location>
        <begin position="358"/>
        <end position="376"/>
    </location>
</feature>
<gene>
    <name evidence="9" type="ORF">ACHAWU_006907</name>
</gene>
<name>A0ABD3N172_9STRA</name>
<evidence type="ECO:0000256" key="8">
    <source>
        <dbReference type="SAM" id="Phobius"/>
    </source>
</evidence>
<keyword evidence="10" id="KW-1185">Reference proteome</keyword>
<dbReference type="InterPro" id="IPR018227">
    <property type="entry name" value="Amino_acid_transport_2"/>
</dbReference>
<evidence type="ECO:0000256" key="7">
    <source>
        <dbReference type="ARBA" id="ARBA00023136"/>
    </source>
</evidence>
<reference evidence="9 10" key="1">
    <citation type="submission" date="2024-10" db="EMBL/GenBank/DDBJ databases">
        <title>Updated reference genomes for cyclostephanoid diatoms.</title>
        <authorList>
            <person name="Roberts W.R."/>
            <person name="Alverson A.J."/>
        </authorList>
    </citation>
    <scope>NUCLEOTIDE SEQUENCE [LARGE SCALE GENOMIC DNA]</scope>
    <source>
        <strain evidence="9 10">AJA232-27</strain>
    </source>
</reference>
<evidence type="ECO:0000256" key="3">
    <source>
        <dbReference type="ARBA" id="ARBA00022475"/>
    </source>
</evidence>
<dbReference type="GO" id="GO:0005886">
    <property type="term" value="C:plasma membrane"/>
    <property type="evidence" value="ECO:0007669"/>
    <property type="project" value="UniProtKB-SubCell"/>
</dbReference>
<evidence type="ECO:0000256" key="4">
    <source>
        <dbReference type="ARBA" id="ARBA00022519"/>
    </source>
</evidence>
<accession>A0ABD3N172</accession>
<comment type="caution">
    <text evidence="9">The sequence shown here is derived from an EMBL/GenBank/DDBJ whole genome shotgun (WGS) entry which is preliminary data.</text>
</comment>
<evidence type="ECO:0008006" key="11">
    <source>
        <dbReference type="Google" id="ProtNLM"/>
    </source>
</evidence>
<dbReference type="Proteomes" id="UP001530293">
    <property type="component" value="Unassembled WGS sequence"/>
</dbReference>
<keyword evidence="5 8" id="KW-0812">Transmembrane</keyword>
<keyword evidence="3" id="KW-1003">Cell membrane</keyword>
<evidence type="ECO:0000256" key="6">
    <source>
        <dbReference type="ARBA" id="ARBA00022989"/>
    </source>
</evidence>
<protein>
    <recommendedName>
        <fullName evidence="11">Amino acid transporter transmembrane domain-containing protein</fullName>
    </recommendedName>
</protein>
<evidence type="ECO:0000256" key="2">
    <source>
        <dbReference type="ARBA" id="ARBA00022448"/>
    </source>
</evidence>
<feature type="transmembrane region" description="Helical" evidence="8">
    <location>
        <begin position="169"/>
        <end position="189"/>
    </location>
</feature>
<dbReference type="PANTHER" id="PTHR32195">
    <property type="entry name" value="OS07G0662800 PROTEIN"/>
    <property type="match status" value="1"/>
</dbReference>
<feature type="transmembrane region" description="Helical" evidence="8">
    <location>
        <begin position="209"/>
        <end position="226"/>
    </location>
</feature>
<proteinExistence type="predicted"/>
<dbReference type="AlphaFoldDB" id="A0ABD3N172"/>
<dbReference type="PANTHER" id="PTHR32195:SF26">
    <property type="entry name" value="TRYPTOPHAN OR TYROSINE TRANSPORTER PROTEIN"/>
    <property type="match status" value="1"/>
</dbReference>
<evidence type="ECO:0000313" key="9">
    <source>
        <dbReference type="EMBL" id="KAL3768806.1"/>
    </source>
</evidence>
<evidence type="ECO:0000313" key="10">
    <source>
        <dbReference type="Proteomes" id="UP001530293"/>
    </source>
</evidence>
<feature type="transmembrane region" description="Helical" evidence="8">
    <location>
        <begin position="246"/>
        <end position="267"/>
    </location>
</feature>
<feature type="transmembrane region" description="Helical" evidence="8">
    <location>
        <begin position="46"/>
        <end position="65"/>
    </location>
</feature>
<keyword evidence="2" id="KW-0813">Transport</keyword>
<feature type="transmembrane region" description="Helical" evidence="8">
    <location>
        <begin position="325"/>
        <end position="346"/>
    </location>
</feature>
<keyword evidence="7 8" id="KW-0472">Membrane</keyword>
<organism evidence="9 10">
    <name type="scientific">Discostella pseudostelligera</name>
    <dbReference type="NCBI Taxonomy" id="259834"/>
    <lineage>
        <taxon>Eukaryota</taxon>
        <taxon>Sar</taxon>
        <taxon>Stramenopiles</taxon>
        <taxon>Ochrophyta</taxon>
        <taxon>Bacillariophyta</taxon>
        <taxon>Coscinodiscophyceae</taxon>
        <taxon>Thalassiosirophycidae</taxon>
        <taxon>Stephanodiscales</taxon>
        <taxon>Stephanodiscaceae</taxon>
        <taxon>Discostella</taxon>
    </lineage>
</organism>
<sequence length="425" mass="44029">MRSLPEFRMGSGSNDDVGDAVTKVLSASLLVTSNTVGPSMFTLPEAVGGVGMMWGTVIFFVLYMYNLISGLLLADVAIKIHESSECEVPSSFKDFVDTALQSETAGTLTAGASLVSNSCFLAYGIVHAGSLLGSSFHDIGLDPMVGAGAFAAMIAFFSLTHTNTGLEKIANAAVMVVFSSFAALLMPSISNVSDPMGTLLAPGAYPNDFGAALAAAVPLLLSSLVYQNIVPSITKLLDFDRTKSTIAIAVGSFLPMVMYLAWCFAALGGGLESATSNGAGAAAFTAFSVSALIGSCITAVMSLAEEYESIISRKMDDDDPCPVTNRFSTPAVAAAMVPSVAVALAYSNGGDLTGALHFNGAFITPFLYGLLPIILYNSVQKLNESTESSPPFWSNLPLVLLGAGTIGTVGQDIIQDVPSLRNLIA</sequence>
<dbReference type="EMBL" id="JALLBG020000062">
    <property type="protein sequence ID" value="KAL3768806.1"/>
    <property type="molecule type" value="Genomic_DNA"/>
</dbReference>
<evidence type="ECO:0000256" key="5">
    <source>
        <dbReference type="ARBA" id="ARBA00022692"/>
    </source>
</evidence>
<comment type="subcellular location">
    <subcellularLocation>
        <location evidence="1">Cell inner membrane</location>
        <topology evidence="1">Multi-pass membrane protein</topology>
    </subcellularLocation>
</comment>